<evidence type="ECO:0000256" key="1">
    <source>
        <dbReference type="SAM" id="MobiDB-lite"/>
    </source>
</evidence>
<evidence type="ECO:0000313" key="2">
    <source>
        <dbReference type="EMBL" id="EQD75442.1"/>
    </source>
</evidence>
<keyword evidence="2" id="KW-0489">Methyltransferase</keyword>
<reference evidence="2" key="1">
    <citation type="submission" date="2013-08" db="EMBL/GenBank/DDBJ databases">
        <authorList>
            <person name="Mendez C."/>
            <person name="Richter M."/>
            <person name="Ferrer M."/>
            <person name="Sanchez J."/>
        </authorList>
    </citation>
    <scope>NUCLEOTIDE SEQUENCE</scope>
</reference>
<sequence>MLRQLPCHVMLSGYPSALYEEGLAGWQRLELQVMNQGGVRTEKLWFNFTPDRVHWANYTGQNHTHRQCIRRKAENWGRRYQALPPGERLAVLSALRAARWTGAGTLPPEVAPSAAVRQAWTSSGSSPWARPYPARSASLSGVVS</sequence>
<gene>
    <name evidence="2" type="ORF">B1B_02126</name>
</gene>
<reference evidence="2" key="2">
    <citation type="journal article" date="2014" name="ISME J.">
        <title>Microbial stratification in low pH oxic and suboxic macroscopic growths along an acid mine drainage.</title>
        <authorList>
            <person name="Mendez-Garcia C."/>
            <person name="Mesa V."/>
            <person name="Sprenger R.R."/>
            <person name="Richter M."/>
            <person name="Diez M.S."/>
            <person name="Solano J."/>
            <person name="Bargiela R."/>
            <person name="Golyshina O.V."/>
            <person name="Manteca A."/>
            <person name="Ramos J.L."/>
            <person name="Gallego J.R."/>
            <person name="Llorente I."/>
            <person name="Martins Dos Santos V.A."/>
            <person name="Jensen O.N."/>
            <person name="Pelaez A.I."/>
            <person name="Sanchez J."/>
            <person name="Ferrer M."/>
        </authorList>
    </citation>
    <scope>NUCLEOTIDE SEQUENCE</scope>
</reference>
<dbReference type="AlphaFoldDB" id="T1C0A1"/>
<keyword evidence="2" id="KW-0808">Transferase</keyword>
<feature type="region of interest" description="Disordered" evidence="1">
    <location>
        <begin position="123"/>
        <end position="144"/>
    </location>
</feature>
<feature type="non-terminal residue" evidence="2">
    <location>
        <position position="144"/>
    </location>
</feature>
<dbReference type="GO" id="GO:0008168">
    <property type="term" value="F:methyltransferase activity"/>
    <property type="evidence" value="ECO:0007669"/>
    <property type="project" value="UniProtKB-KW"/>
</dbReference>
<protein>
    <submittedName>
        <fullName evidence="2">Phage DNA methylase</fullName>
    </submittedName>
</protein>
<proteinExistence type="predicted"/>
<dbReference type="GO" id="GO:0032259">
    <property type="term" value="P:methylation"/>
    <property type="evidence" value="ECO:0007669"/>
    <property type="project" value="UniProtKB-KW"/>
</dbReference>
<dbReference type="EMBL" id="AUZY01001251">
    <property type="protein sequence ID" value="EQD75442.1"/>
    <property type="molecule type" value="Genomic_DNA"/>
</dbReference>
<organism evidence="2">
    <name type="scientific">mine drainage metagenome</name>
    <dbReference type="NCBI Taxonomy" id="410659"/>
    <lineage>
        <taxon>unclassified sequences</taxon>
        <taxon>metagenomes</taxon>
        <taxon>ecological metagenomes</taxon>
    </lineage>
</organism>
<comment type="caution">
    <text evidence="2">The sequence shown here is derived from an EMBL/GenBank/DDBJ whole genome shotgun (WGS) entry which is preliminary data.</text>
</comment>
<accession>T1C0A1</accession>
<name>T1C0A1_9ZZZZ</name>